<gene>
    <name evidence="1" type="ORF">GPUN_1527</name>
</gene>
<evidence type="ECO:0000313" key="2">
    <source>
        <dbReference type="Proteomes" id="UP000053586"/>
    </source>
</evidence>
<keyword evidence="2" id="KW-1185">Reference proteome</keyword>
<proteinExistence type="predicted"/>
<dbReference type="EMBL" id="BAET01000014">
    <property type="protein sequence ID" value="GAB55647.1"/>
    <property type="molecule type" value="Genomic_DNA"/>
</dbReference>
<sequence>MVSLPSLIDAMLESSIEVLIGSMPLTDTIKEALVKDKA</sequence>
<comment type="caution">
    <text evidence="1">The sequence shown here is derived from an EMBL/GenBank/DDBJ whole genome shotgun (WGS) entry which is preliminary data.</text>
</comment>
<reference evidence="1 2" key="2">
    <citation type="journal article" date="2017" name="Antonie Van Leeuwenhoek">
        <title>Rhizobium rhizosphaerae sp. nov., a novel species isolated from rice rhizosphere.</title>
        <authorList>
            <person name="Zhao J.J."/>
            <person name="Zhang J."/>
            <person name="Zhang R.J."/>
            <person name="Zhang C.W."/>
            <person name="Yin H.Q."/>
            <person name="Zhang X.X."/>
        </authorList>
    </citation>
    <scope>NUCLEOTIDE SEQUENCE [LARGE SCALE GENOMIC DNA]</scope>
    <source>
        <strain evidence="1 2">ACAM 611</strain>
    </source>
</reference>
<protein>
    <submittedName>
        <fullName evidence="1">Uncharacterized protein</fullName>
    </submittedName>
</protein>
<accession>H5TBH0</accession>
<name>H5TBH0_9ALTE</name>
<evidence type="ECO:0000313" key="1">
    <source>
        <dbReference type="EMBL" id="GAB55647.1"/>
    </source>
</evidence>
<organism evidence="1 2">
    <name type="scientific">Glaciecola punicea ACAM 611</name>
    <dbReference type="NCBI Taxonomy" id="1121923"/>
    <lineage>
        <taxon>Bacteria</taxon>
        <taxon>Pseudomonadati</taxon>
        <taxon>Pseudomonadota</taxon>
        <taxon>Gammaproteobacteria</taxon>
        <taxon>Alteromonadales</taxon>
        <taxon>Alteromonadaceae</taxon>
        <taxon>Glaciecola</taxon>
    </lineage>
</organism>
<dbReference type="Proteomes" id="UP000053586">
    <property type="component" value="Unassembled WGS sequence"/>
</dbReference>
<reference evidence="1 2" key="1">
    <citation type="journal article" date="2012" name="J. Bacteriol.">
        <title>Genome sequence of proteorhodopsin-containing sea ice bacterium Glaciecola punicea ACAM 611T.</title>
        <authorList>
            <person name="Qin Q.-L."/>
            <person name="Xie B.-B."/>
            <person name="Shu Y.-L."/>
            <person name="Rong J.-C."/>
            <person name="Zhao D.-L."/>
            <person name="Zhang X.-Y."/>
            <person name="Chen X.-L."/>
            <person name="Zhou B.-C."/>
            <person name="Zhanga Y.-Z."/>
        </authorList>
    </citation>
    <scope>NUCLEOTIDE SEQUENCE [LARGE SCALE GENOMIC DNA]</scope>
    <source>
        <strain evidence="1 2">ACAM 611</strain>
    </source>
</reference>
<dbReference type="AlphaFoldDB" id="H5TBH0"/>